<dbReference type="OrthoDB" id="196717at2759"/>
<organism evidence="7 8">
    <name type="scientific">Bifiguratus adelaidae</name>
    <dbReference type="NCBI Taxonomy" id="1938954"/>
    <lineage>
        <taxon>Eukaryota</taxon>
        <taxon>Fungi</taxon>
        <taxon>Fungi incertae sedis</taxon>
        <taxon>Mucoromycota</taxon>
        <taxon>Mucoromycotina</taxon>
        <taxon>Endogonomycetes</taxon>
        <taxon>Endogonales</taxon>
        <taxon>Endogonales incertae sedis</taxon>
        <taxon>Bifiguratus</taxon>
    </lineage>
</organism>
<feature type="transmembrane region" description="Helical" evidence="6">
    <location>
        <begin position="82"/>
        <end position="100"/>
    </location>
</feature>
<evidence type="ECO:0008006" key="9">
    <source>
        <dbReference type="Google" id="ProtNLM"/>
    </source>
</evidence>
<dbReference type="Gene3D" id="1.20.120.1760">
    <property type="match status" value="1"/>
</dbReference>
<feature type="transmembrane region" description="Helical" evidence="6">
    <location>
        <begin position="145"/>
        <end position="162"/>
    </location>
</feature>
<keyword evidence="6" id="KW-1133">Transmembrane helix</keyword>
<comment type="caution">
    <text evidence="7">The sequence shown here is derived from an EMBL/GenBank/DDBJ whole genome shotgun (WGS) entry which is preliminary data.</text>
</comment>
<feature type="transmembrane region" description="Helical" evidence="6">
    <location>
        <begin position="292"/>
        <end position="313"/>
    </location>
</feature>
<comment type="subcellular location">
    <subcellularLocation>
        <location evidence="1">Membrane</location>
    </subcellularLocation>
</comment>
<evidence type="ECO:0000313" key="8">
    <source>
        <dbReference type="Proteomes" id="UP000242875"/>
    </source>
</evidence>
<keyword evidence="6" id="KW-0812">Transmembrane</keyword>
<evidence type="ECO:0000256" key="1">
    <source>
        <dbReference type="ARBA" id="ARBA00004370"/>
    </source>
</evidence>
<evidence type="ECO:0000256" key="5">
    <source>
        <dbReference type="RuleBase" id="RU003750"/>
    </source>
</evidence>
<sequence length="400" mass="45177">MFKLSASHYVSDESLANLKLYKYAAVDKSPTTHYILRHYWNWAVELFPLWMAPNLITLCGLGFVLVNLICVILYIPDMVGPGPAWLYFSCSLGLWLYSTFDNVDGKQARRTGTSSPLGELFDHGCDALNCSIGAIVEAACMSFGHSWYAAFLLLMTTIPFYLSTWEEYHTGVLYLGYINGPTEGLVMACAVMALSGIYGPQLWKMPLRHFVPVDKIGLAEWSLQDSMVAVMVFLMIFVHFPFCFMAVYRVCKAKNKSFLYIAIVENVPIVVYTLSGYAWLASPYSYIFRHEHFILFAVTVGIVFGRIATKIILAHVTKSAFPMFTILQVPLVAGAIIMNLPVYLDIEPILDAQGEYRYLQAFFCFAVLAYANWAYLVIDRFCNYLGIKCLSIPYPPKKTQ</sequence>
<evidence type="ECO:0000256" key="6">
    <source>
        <dbReference type="SAM" id="Phobius"/>
    </source>
</evidence>
<evidence type="ECO:0000256" key="2">
    <source>
        <dbReference type="ARBA" id="ARBA00010441"/>
    </source>
</evidence>
<proteinExistence type="inferred from homology"/>
<comment type="similarity">
    <text evidence="2 5">Belongs to the CDP-alcohol phosphatidyltransferase class-I family.</text>
</comment>
<keyword evidence="8" id="KW-1185">Reference proteome</keyword>
<dbReference type="InterPro" id="IPR000462">
    <property type="entry name" value="CDP-OH_P_trans"/>
</dbReference>
<gene>
    <name evidence="7" type="ORF">BZG36_04189</name>
</gene>
<evidence type="ECO:0000256" key="4">
    <source>
        <dbReference type="ARBA" id="ARBA00023136"/>
    </source>
</evidence>
<feature type="transmembrane region" description="Helical" evidence="6">
    <location>
        <begin position="358"/>
        <end position="378"/>
    </location>
</feature>
<dbReference type="PANTHER" id="PTHR10414:SF77">
    <property type="entry name" value="CDP-ALCOHOL PHOSPHATIDYLTRANSFERASE FAMILY PROTEIN"/>
    <property type="match status" value="1"/>
</dbReference>
<dbReference type="EMBL" id="MVBO01000142">
    <property type="protein sequence ID" value="OZJ02581.1"/>
    <property type="molecule type" value="Genomic_DNA"/>
</dbReference>
<accession>A0A261XW64</accession>
<name>A0A261XW64_9FUNG</name>
<evidence type="ECO:0000256" key="3">
    <source>
        <dbReference type="ARBA" id="ARBA00022679"/>
    </source>
</evidence>
<dbReference type="Pfam" id="PF01066">
    <property type="entry name" value="CDP-OH_P_transf"/>
    <property type="match status" value="1"/>
</dbReference>
<feature type="transmembrane region" description="Helical" evidence="6">
    <location>
        <begin position="320"/>
        <end position="338"/>
    </location>
</feature>
<dbReference type="PIRSF" id="PIRSF015665">
    <property type="entry name" value="CHOPT"/>
    <property type="match status" value="1"/>
</dbReference>
<feature type="transmembrane region" description="Helical" evidence="6">
    <location>
        <begin position="227"/>
        <end position="251"/>
    </location>
</feature>
<dbReference type="Proteomes" id="UP000242875">
    <property type="component" value="Unassembled WGS sequence"/>
</dbReference>
<evidence type="ECO:0000313" key="7">
    <source>
        <dbReference type="EMBL" id="OZJ02581.1"/>
    </source>
</evidence>
<dbReference type="InterPro" id="IPR043130">
    <property type="entry name" value="CDP-OH_PTrfase_TM_dom"/>
</dbReference>
<keyword evidence="4 6" id="KW-0472">Membrane</keyword>
<reference evidence="7 8" key="1">
    <citation type="journal article" date="2017" name="Mycologia">
        <title>Bifiguratus adelaidae, gen. et sp. nov., a new member of Mucoromycotina in endophytic and soil-dwelling habitats.</title>
        <authorList>
            <person name="Torres-Cruz T.J."/>
            <person name="Billingsley Tobias T.L."/>
            <person name="Almatruk M."/>
            <person name="Hesse C."/>
            <person name="Kuske C.R."/>
            <person name="Desiro A."/>
            <person name="Benucci G.M."/>
            <person name="Bonito G."/>
            <person name="Stajich J.E."/>
            <person name="Dunlap C."/>
            <person name="Arnold A.E."/>
            <person name="Porras-Alfaro A."/>
        </authorList>
    </citation>
    <scope>NUCLEOTIDE SEQUENCE [LARGE SCALE GENOMIC DNA]</scope>
    <source>
        <strain evidence="7 8">AZ0501</strain>
    </source>
</reference>
<dbReference type="AlphaFoldDB" id="A0A261XW64"/>
<feature type="transmembrane region" description="Helical" evidence="6">
    <location>
        <begin position="258"/>
        <end position="280"/>
    </location>
</feature>
<dbReference type="GO" id="GO:0008654">
    <property type="term" value="P:phospholipid biosynthetic process"/>
    <property type="evidence" value="ECO:0007669"/>
    <property type="project" value="InterPro"/>
</dbReference>
<dbReference type="InterPro" id="IPR048254">
    <property type="entry name" value="CDP_ALCOHOL_P_TRANSF_CS"/>
</dbReference>
<dbReference type="InterPro" id="IPR014472">
    <property type="entry name" value="CHOPT"/>
</dbReference>
<protein>
    <recommendedName>
        <fullName evidence="9">Choline/ethanolaminephosphotransferase 1</fullName>
    </recommendedName>
</protein>
<dbReference type="GO" id="GO:0016780">
    <property type="term" value="F:phosphotransferase activity, for other substituted phosphate groups"/>
    <property type="evidence" value="ECO:0007669"/>
    <property type="project" value="InterPro"/>
</dbReference>
<dbReference type="PROSITE" id="PS00379">
    <property type="entry name" value="CDP_ALCOHOL_P_TRANSF"/>
    <property type="match status" value="1"/>
</dbReference>
<keyword evidence="3 5" id="KW-0808">Transferase</keyword>
<feature type="transmembrane region" description="Helical" evidence="6">
    <location>
        <begin position="174"/>
        <end position="198"/>
    </location>
</feature>
<dbReference type="PANTHER" id="PTHR10414">
    <property type="entry name" value="ETHANOLAMINEPHOSPHOTRANSFERASE"/>
    <property type="match status" value="1"/>
</dbReference>
<dbReference type="GO" id="GO:0016020">
    <property type="term" value="C:membrane"/>
    <property type="evidence" value="ECO:0007669"/>
    <property type="project" value="UniProtKB-SubCell"/>
</dbReference>
<feature type="transmembrane region" description="Helical" evidence="6">
    <location>
        <begin position="55"/>
        <end position="75"/>
    </location>
</feature>